<evidence type="ECO:0008006" key="4">
    <source>
        <dbReference type="Google" id="ProtNLM"/>
    </source>
</evidence>
<name>A0ABR1Z5P4_9PEZI</name>
<reference evidence="2 3" key="1">
    <citation type="submission" date="2024-04" db="EMBL/GenBank/DDBJ databases">
        <title>Phyllosticta paracitricarpa is synonymous to the EU quarantine fungus P. citricarpa based on phylogenomic analyses.</title>
        <authorList>
            <consortium name="Lawrence Berkeley National Laboratory"/>
            <person name="Van Ingen-Buijs V.A."/>
            <person name="Van Westerhoven A.C."/>
            <person name="Haridas S."/>
            <person name="Skiadas P."/>
            <person name="Martin F."/>
            <person name="Groenewald J.Z."/>
            <person name="Crous P.W."/>
            <person name="Seidl M.F."/>
        </authorList>
    </citation>
    <scope>NUCLEOTIDE SEQUENCE [LARGE SCALE GENOMIC DNA]</scope>
    <source>
        <strain evidence="2 3">CBS 123374</strain>
    </source>
</reference>
<dbReference type="Gene3D" id="1.10.472.10">
    <property type="entry name" value="Cyclin-like"/>
    <property type="match status" value="1"/>
</dbReference>
<evidence type="ECO:0000256" key="1">
    <source>
        <dbReference type="SAM" id="MobiDB-lite"/>
    </source>
</evidence>
<evidence type="ECO:0000313" key="2">
    <source>
        <dbReference type="EMBL" id="KAK8247390.1"/>
    </source>
</evidence>
<feature type="compositionally biased region" description="Basic residues" evidence="1">
    <location>
        <begin position="246"/>
        <end position="261"/>
    </location>
</feature>
<dbReference type="SUPFAM" id="SSF47954">
    <property type="entry name" value="Cyclin-like"/>
    <property type="match status" value="1"/>
</dbReference>
<accession>A0ABR1Z5P4</accession>
<dbReference type="Proteomes" id="UP001492380">
    <property type="component" value="Unassembled WGS sequence"/>
</dbReference>
<protein>
    <recommendedName>
        <fullName evidence="4">Cyclin N-terminal domain-containing protein</fullName>
    </recommendedName>
</protein>
<evidence type="ECO:0000313" key="3">
    <source>
        <dbReference type="Proteomes" id="UP001492380"/>
    </source>
</evidence>
<dbReference type="EMBL" id="JBBWRZ010000001">
    <property type="protein sequence ID" value="KAK8247390.1"/>
    <property type="molecule type" value="Genomic_DNA"/>
</dbReference>
<gene>
    <name evidence="2" type="ORF">HDK90DRAFT_474235</name>
</gene>
<dbReference type="InterPro" id="IPR036915">
    <property type="entry name" value="Cyclin-like_sf"/>
</dbReference>
<comment type="caution">
    <text evidence="2">The sequence shown here is derived from an EMBL/GenBank/DDBJ whole genome shotgun (WGS) entry which is preliminary data.</text>
</comment>
<feature type="region of interest" description="Disordered" evidence="1">
    <location>
        <begin position="178"/>
        <end position="208"/>
    </location>
</feature>
<proteinExistence type="predicted"/>
<organism evidence="2 3">
    <name type="scientific">Phyllosticta capitalensis</name>
    <dbReference type="NCBI Taxonomy" id="121624"/>
    <lineage>
        <taxon>Eukaryota</taxon>
        <taxon>Fungi</taxon>
        <taxon>Dikarya</taxon>
        <taxon>Ascomycota</taxon>
        <taxon>Pezizomycotina</taxon>
        <taxon>Dothideomycetes</taxon>
        <taxon>Dothideomycetes incertae sedis</taxon>
        <taxon>Botryosphaeriales</taxon>
        <taxon>Phyllostictaceae</taxon>
        <taxon>Phyllosticta</taxon>
    </lineage>
</organism>
<keyword evidence="3" id="KW-1185">Reference proteome</keyword>
<feature type="region of interest" description="Disordered" evidence="1">
    <location>
        <begin position="235"/>
        <end position="273"/>
    </location>
</feature>
<sequence length="273" mass="30885">MHDTVLVQNENDVLDADFLIERLSDVLNMPDETLALAYTYISRFQEAVPKLSSKEPLPYLDNHTLALTCLHLADKLTYGLSKLSHILVAAWHLLHPDDPFLCPPWLASECASPLRNGSLFISLRNAIDAAETVVLRVLAFGISYSTPVLHYEKCLERGLAIARRGVILNHVCQEHHLEDPESSNKRKYSSGASNKDLSRKKHKREIFHMPDPAELVELQREPIIEQAKEFTDYLQNSRPVLYTRPSPRHSCRLRRSRRGSRAAHAGEQGQGPA</sequence>